<feature type="region of interest" description="Disordered" evidence="1">
    <location>
        <begin position="81"/>
        <end position="105"/>
    </location>
</feature>
<dbReference type="AlphaFoldDB" id="Q98DI1"/>
<sequence>MGRRVLTRHGLMEHETHLKVWAWQRAVPPLPAEDRVTLIGPRSPPEARAFNCPWGRDERQASNDLHRQRLRQAALADDPVIGQGRSRGACTRDGPGRSYGADRGAHAEGKNAVDCVMKHRYSKTGFTKLLAADTTQLSAEPLIGLLDLETDRGTIEVAINRVVAERLMAVLVEFLQAGEGDDAPTFAVERSQ</sequence>
<gene>
    <name evidence="2" type="ordered locus">mll4695</name>
</gene>
<proteinExistence type="predicted"/>
<organism evidence="2 3">
    <name type="scientific">Mesorhizobium japonicum (strain LMG 29417 / CECT 9101 / MAFF 303099)</name>
    <name type="common">Mesorhizobium loti (strain MAFF 303099)</name>
    <dbReference type="NCBI Taxonomy" id="266835"/>
    <lineage>
        <taxon>Bacteria</taxon>
        <taxon>Pseudomonadati</taxon>
        <taxon>Pseudomonadota</taxon>
        <taxon>Alphaproteobacteria</taxon>
        <taxon>Hyphomicrobiales</taxon>
        <taxon>Phyllobacteriaceae</taxon>
        <taxon>Mesorhizobium</taxon>
    </lineage>
</organism>
<dbReference type="KEGG" id="mlo:mll4695"/>
<evidence type="ECO:0000313" key="2">
    <source>
        <dbReference type="EMBL" id="BAB51290.1"/>
    </source>
</evidence>
<dbReference type="HOGENOM" id="CLU_1414170_0_0_5"/>
<evidence type="ECO:0000313" key="3">
    <source>
        <dbReference type="Proteomes" id="UP000000552"/>
    </source>
</evidence>
<accession>Q98DI1</accession>
<protein>
    <submittedName>
        <fullName evidence="2">Mll4695 protein</fullName>
    </submittedName>
</protein>
<dbReference type="EMBL" id="BA000012">
    <property type="protein sequence ID" value="BAB51290.1"/>
    <property type="molecule type" value="Genomic_DNA"/>
</dbReference>
<reference evidence="2 3" key="1">
    <citation type="journal article" date="2000" name="DNA Res.">
        <title>Complete genome structure of the nitrogen-fixing symbiotic bacterium Mesorhizobium loti.</title>
        <authorList>
            <person name="Kaneko T."/>
            <person name="Nakamura Y."/>
            <person name="Sato S."/>
            <person name="Asamizu E."/>
            <person name="Kato T."/>
            <person name="Sasamoto S."/>
            <person name="Watanabe A."/>
            <person name="Idesawa K."/>
            <person name="Ishikawa A."/>
            <person name="Kawashima K."/>
            <person name="Kimura T."/>
            <person name="Kishida Y."/>
            <person name="Kiyokawa C."/>
            <person name="Kohara M."/>
            <person name="Matsumoto M."/>
            <person name="Matsuno A."/>
            <person name="Mochizuki Y."/>
            <person name="Nakayama S."/>
            <person name="Nakazaki N."/>
            <person name="Shimpo S."/>
            <person name="Sugimoto M."/>
            <person name="Takeuchi C."/>
            <person name="Yamada M."/>
            <person name="Tabata S."/>
        </authorList>
    </citation>
    <scope>NUCLEOTIDE SEQUENCE [LARGE SCALE GENOMIC DNA]</scope>
    <source>
        <strain evidence="3">LMG 29417 / CECT 9101 / MAFF 303099</strain>
    </source>
</reference>
<dbReference type="Proteomes" id="UP000000552">
    <property type="component" value="Chromosome"/>
</dbReference>
<evidence type="ECO:0000256" key="1">
    <source>
        <dbReference type="SAM" id="MobiDB-lite"/>
    </source>
</evidence>
<name>Q98DI1_RHILO</name>